<dbReference type="Proteomes" id="UP000315938">
    <property type="component" value="Unassembled WGS sequence"/>
</dbReference>
<dbReference type="GeneID" id="41338895"/>
<dbReference type="InterPro" id="IPR034009">
    <property type="entry name" value="M3B_PepF_4"/>
</dbReference>
<keyword evidence="1 6" id="KW-0645">Protease</keyword>
<keyword evidence="2 6" id="KW-0479">Metal-binding</keyword>
<accession>A0A553IHZ1</accession>
<evidence type="ECO:0000256" key="2">
    <source>
        <dbReference type="ARBA" id="ARBA00022723"/>
    </source>
</evidence>
<dbReference type="RefSeq" id="WP_012242680.1">
    <property type="nucleotide sequence ID" value="NZ_JACAOE010000001.1"/>
</dbReference>
<dbReference type="Pfam" id="PF08439">
    <property type="entry name" value="Peptidase_M3_N"/>
    <property type="match status" value="1"/>
</dbReference>
<dbReference type="EMBL" id="VKID01000001">
    <property type="protein sequence ID" value="TRX99820.1"/>
    <property type="molecule type" value="Genomic_DNA"/>
</dbReference>
<keyword evidence="4 6" id="KW-0862">Zinc</keyword>
<dbReference type="PANTHER" id="PTHR11804:SF45">
    <property type="entry name" value="SIMILAR TO OLIGOENDOPEPTIDASE"/>
    <property type="match status" value="1"/>
</dbReference>
<dbReference type="CDD" id="cd09609">
    <property type="entry name" value="M3B_PepF"/>
    <property type="match status" value="1"/>
</dbReference>
<keyword evidence="5 6" id="KW-0482">Metalloprotease</keyword>
<evidence type="ECO:0000259" key="7">
    <source>
        <dbReference type="Pfam" id="PF01432"/>
    </source>
</evidence>
<name>A0A553IHZ1_ACHLA</name>
<evidence type="ECO:0000256" key="4">
    <source>
        <dbReference type="ARBA" id="ARBA00022833"/>
    </source>
</evidence>
<evidence type="ECO:0000256" key="6">
    <source>
        <dbReference type="RuleBase" id="RU368091"/>
    </source>
</evidence>
<dbReference type="OMA" id="QSHYYMG"/>
<evidence type="ECO:0000313" key="9">
    <source>
        <dbReference type="EMBL" id="TRX99820.1"/>
    </source>
</evidence>
<dbReference type="InterPro" id="IPR045090">
    <property type="entry name" value="Pept_M3A_M3B"/>
</dbReference>
<dbReference type="InterPro" id="IPR042088">
    <property type="entry name" value="OligoPept_F_C"/>
</dbReference>
<gene>
    <name evidence="9" type="primary">pepF</name>
    <name evidence="9" type="ORF">FNV44_01930</name>
</gene>
<evidence type="ECO:0000313" key="10">
    <source>
        <dbReference type="Proteomes" id="UP000315938"/>
    </source>
</evidence>
<dbReference type="PANTHER" id="PTHR11804">
    <property type="entry name" value="PROTEASE M3 THIMET OLIGOPEPTIDASE-RELATED"/>
    <property type="match status" value="1"/>
</dbReference>
<evidence type="ECO:0000259" key="8">
    <source>
        <dbReference type="Pfam" id="PF08439"/>
    </source>
</evidence>
<dbReference type="Pfam" id="PF01432">
    <property type="entry name" value="Peptidase_M3"/>
    <property type="match status" value="1"/>
</dbReference>
<keyword evidence="3 6" id="KW-0378">Hydrolase</keyword>
<protein>
    <recommendedName>
        <fullName evidence="6">Oligopeptidase F</fullName>
        <ecNumber evidence="6">3.4.24.-</ecNumber>
    </recommendedName>
</protein>
<dbReference type="NCBIfam" id="TIGR00181">
    <property type="entry name" value="pepF"/>
    <property type="match status" value="1"/>
</dbReference>
<dbReference type="InterPro" id="IPR013647">
    <property type="entry name" value="OligopepF_N_dom"/>
</dbReference>
<organism evidence="9 10">
    <name type="scientific">Acholeplasma laidlawii</name>
    <dbReference type="NCBI Taxonomy" id="2148"/>
    <lineage>
        <taxon>Bacteria</taxon>
        <taxon>Bacillati</taxon>
        <taxon>Mycoplasmatota</taxon>
        <taxon>Mollicutes</taxon>
        <taxon>Acholeplasmatales</taxon>
        <taxon>Acholeplasmataceae</taxon>
        <taxon>Acholeplasma</taxon>
    </lineage>
</organism>
<dbReference type="InterPro" id="IPR004438">
    <property type="entry name" value="Peptidase_M3B"/>
</dbReference>
<dbReference type="GO" id="GO:0046872">
    <property type="term" value="F:metal ion binding"/>
    <property type="evidence" value="ECO:0007669"/>
    <property type="project" value="UniProtKB-UniRule"/>
</dbReference>
<dbReference type="AlphaFoldDB" id="A0A553IHZ1"/>
<comment type="cofactor">
    <cofactor evidence="6">
        <name>Zn(2+)</name>
        <dbReference type="ChEBI" id="CHEBI:29105"/>
    </cofactor>
    <text evidence="6">Binds 1 zinc ion.</text>
</comment>
<comment type="caution">
    <text evidence="9">The sequence shown here is derived from an EMBL/GenBank/DDBJ whole genome shotgun (WGS) entry which is preliminary data.</text>
</comment>
<proteinExistence type="inferred from homology"/>
<feature type="domain" description="Peptidase M3A/M3B catalytic" evidence="7">
    <location>
        <begin position="204"/>
        <end position="583"/>
    </location>
</feature>
<dbReference type="InterPro" id="IPR001567">
    <property type="entry name" value="Pept_M3A_M3B_dom"/>
</dbReference>
<sequence>MKKQLPKRSEIDIKHTWDVHSIYKDDQAFNQTFDTLEGLVKEFVVKYEKRLTDAHIITSSLNDLKVINEMITSLSAYASLQSSVDGVDEANQMRSGKTSIRLQKVSKQLNFFHSELNKVTKKVLMDAMRIDESNKLYLEDVLEYKKHTLKPEAEKLLNALSPVLNAPYGSYNRFKLVDMKFSDFEVDGQTYPNSFTLFENEYEYDGNTKVRRKSYEAFYSKLSEYQHGFASQYYAQLQKEKALADARGFKSVFDYLLYSQKVPKSFMDRQIDVIMKDLAPAMRKYAKHLGKLHGLDQVTYADLKIAVDDSFEPKVTIESSKELLMDGLSILGEDYLEIVRRSFDERWIDFPQNVGKSTGGFCSSPYGQNSFILINWNGQMDEVMVLAHEIGHAGHFQYANKYQNIFNTRPSLYFIEAPSTTNELIMARHLMKHATDARTKRWIQSVMISRTYYHNFVTHLLEAAFQRKVYEKIDNYEPISASVLNNIKLDVLRQFWGDAVVIPDYAGLTWMRQPHYFMGLYPYTYSAGLTLGTVVSQRIFEKTLDPKDWIEVLKAGATKKPLDLALMVDVDLKTSKPLKEAIKFISQTIDEIIAYDKK</sequence>
<dbReference type="Gene3D" id="1.20.140.70">
    <property type="entry name" value="Oligopeptidase f, N-terminal domain"/>
    <property type="match status" value="1"/>
</dbReference>
<feature type="domain" description="Oligopeptidase F N-terminal" evidence="8">
    <location>
        <begin position="115"/>
        <end position="181"/>
    </location>
</feature>
<dbReference type="GO" id="GO:0006508">
    <property type="term" value="P:proteolysis"/>
    <property type="evidence" value="ECO:0007669"/>
    <property type="project" value="UniProtKB-KW"/>
</dbReference>
<dbReference type="EC" id="3.4.24.-" evidence="6"/>
<evidence type="ECO:0000256" key="1">
    <source>
        <dbReference type="ARBA" id="ARBA00022670"/>
    </source>
</evidence>
<evidence type="ECO:0000256" key="3">
    <source>
        <dbReference type="ARBA" id="ARBA00022801"/>
    </source>
</evidence>
<dbReference type="GO" id="GO:0004222">
    <property type="term" value="F:metalloendopeptidase activity"/>
    <property type="evidence" value="ECO:0007669"/>
    <property type="project" value="UniProtKB-UniRule"/>
</dbReference>
<comment type="similarity">
    <text evidence="6">Belongs to the peptidase M3B family.</text>
</comment>
<dbReference type="Gene3D" id="1.10.1370.20">
    <property type="entry name" value="Oligoendopeptidase f, C-terminal domain"/>
    <property type="match status" value="1"/>
</dbReference>
<evidence type="ECO:0000256" key="5">
    <source>
        <dbReference type="ARBA" id="ARBA00023049"/>
    </source>
</evidence>
<dbReference type="GO" id="GO:0006518">
    <property type="term" value="P:peptide metabolic process"/>
    <property type="evidence" value="ECO:0007669"/>
    <property type="project" value="TreeGrafter"/>
</dbReference>
<dbReference type="SUPFAM" id="SSF55486">
    <property type="entry name" value="Metalloproteases ('zincins'), catalytic domain"/>
    <property type="match status" value="1"/>
</dbReference>
<reference evidence="9 10" key="1">
    <citation type="submission" date="2019-07" db="EMBL/GenBank/DDBJ databases">
        <title>Genome sequence of Acholeplasma laidlawii strain with increased resistance to erythromycin.</title>
        <authorList>
            <person name="Medvedeva E.S."/>
            <person name="Baranova N.B."/>
            <person name="Siniagina M.N."/>
            <person name="Mouzykantov A."/>
            <person name="Chernova O.A."/>
            <person name="Chernov V.M."/>
        </authorList>
    </citation>
    <scope>NUCLEOTIDE SEQUENCE [LARGE SCALE GENOMIC DNA]</scope>
    <source>
        <strain evidence="9 10">PG8REry</strain>
    </source>
</reference>
<comment type="function">
    <text evidence="6">Has oligopeptidase activity and degrades a variety of small bioactive peptides.</text>
</comment>